<gene>
    <name evidence="2" type="ORF">ICC18_18670</name>
</gene>
<feature type="transmembrane region" description="Helical" evidence="1">
    <location>
        <begin position="165"/>
        <end position="187"/>
    </location>
</feature>
<feature type="transmembrane region" description="Helical" evidence="1">
    <location>
        <begin position="80"/>
        <end position="101"/>
    </location>
</feature>
<comment type="caution">
    <text evidence="2">The sequence shown here is derived from an EMBL/GenBank/DDBJ whole genome shotgun (WGS) entry which is preliminary data.</text>
</comment>
<feature type="transmembrane region" description="Helical" evidence="1">
    <location>
        <begin position="113"/>
        <end position="130"/>
    </location>
</feature>
<feature type="transmembrane region" description="Helical" evidence="1">
    <location>
        <begin position="207"/>
        <end position="228"/>
    </location>
</feature>
<evidence type="ECO:0000313" key="3">
    <source>
        <dbReference type="Proteomes" id="UP000650466"/>
    </source>
</evidence>
<keyword evidence="1" id="KW-0812">Transmembrane</keyword>
<dbReference type="Proteomes" id="UP000650466">
    <property type="component" value="Unassembled WGS sequence"/>
</dbReference>
<feature type="transmembrane region" description="Helical" evidence="1">
    <location>
        <begin position="318"/>
        <end position="339"/>
    </location>
</feature>
<dbReference type="EMBL" id="JACVVD010000006">
    <property type="protein sequence ID" value="MBD0382146.1"/>
    <property type="molecule type" value="Genomic_DNA"/>
</dbReference>
<evidence type="ECO:0000256" key="1">
    <source>
        <dbReference type="SAM" id="Phobius"/>
    </source>
</evidence>
<reference evidence="2" key="1">
    <citation type="submission" date="2020-09" db="EMBL/GenBank/DDBJ databases">
        <title>Draft Genome Sequence of Paenibacillus sp. WST5.</title>
        <authorList>
            <person name="Bao Z."/>
        </authorList>
    </citation>
    <scope>NUCLEOTIDE SEQUENCE</scope>
    <source>
        <strain evidence="2">WST5</strain>
    </source>
</reference>
<sequence>MRRKAASASATTALFAIAVMVAATCLSVFYASPFARTWDEVDFALALQRYDLLAMQPHFPGYPYFILGGWLFHRWVNDPVQALAIFNSAMALSSAVPMALLAHRCTSGGVKSLLLPALVLTSPYLWLMAARPMSECAGMALLWWYLWSVRYAMDRPISLPRHMLALFMFGLLMGTRLSFFPFGLALLPLWMAIIEQEGGRLRRWGRLGFSAAMTVLFQLIWVAGLILSEGTLSGFWKLSFAFVAGHFSEWGGGVVSIPMPLGERLVRLLGLNLFESSLTGGSAVIGALLSLVALAPLASFAWRPLLTRGYHWSTNQKFMLWLAGCALLYALWALFGQNIEKPRHVVPVVAPLLLILYVAAVRTAEALSSERRTVQPQLRRIASGLINILLIVLISIQFVYGAQLQKQQAGEEPAVYQLHRYVSSQHEPLVLFTWEETRVLQYLGAAYDHQRIYTYGYFLAIAQAEPGRRVLLTDHVVQGFEDQGKPIRDHVKKMAEFKSALLFDPVYAEITLYEWIR</sequence>
<accession>A0A926KSL3</accession>
<feature type="transmembrane region" description="Helical" evidence="1">
    <location>
        <begin position="345"/>
        <end position="361"/>
    </location>
</feature>
<feature type="transmembrane region" description="Helical" evidence="1">
    <location>
        <begin position="12"/>
        <end position="31"/>
    </location>
</feature>
<dbReference type="RefSeq" id="WP_188175929.1">
    <property type="nucleotide sequence ID" value="NZ_JACVVD010000006.1"/>
</dbReference>
<evidence type="ECO:0000313" key="2">
    <source>
        <dbReference type="EMBL" id="MBD0382146.1"/>
    </source>
</evidence>
<feature type="transmembrane region" description="Helical" evidence="1">
    <location>
        <begin position="281"/>
        <end position="306"/>
    </location>
</feature>
<name>A0A926KSL3_9BACL</name>
<organism evidence="2 3">
    <name type="scientific">Paenibacillus sedimenti</name>
    <dbReference type="NCBI Taxonomy" id="2770274"/>
    <lineage>
        <taxon>Bacteria</taxon>
        <taxon>Bacillati</taxon>
        <taxon>Bacillota</taxon>
        <taxon>Bacilli</taxon>
        <taxon>Bacillales</taxon>
        <taxon>Paenibacillaceae</taxon>
        <taxon>Paenibacillus</taxon>
    </lineage>
</organism>
<keyword evidence="1" id="KW-0472">Membrane</keyword>
<proteinExistence type="predicted"/>
<keyword evidence="1" id="KW-1133">Transmembrane helix</keyword>
<dbReference type="AlphaFoldDB" id="A0A926KSL3"/>
<feature type="transmembrane region" description="Helical" evidence="1">
    <location>
        <begin position="381"/>
        <end position="400"/>
    </location>
</feature>
<protein>
    <submittedName>
        <fullName evidence="2">Nucleoporin-interacting protein</fullName>
    </submittedName>
</protein>
<keyword evidence="3" id="KW-1185">Reference proteome</keyword>